<feature type="region of interest" description="Disordered" evidence="1">
    <location>
        <begin position="1"/>
        <end position="22"/>
    </location>
</feature>
<dbReference type="EMBL" id="AJ632330">
    <property type="protein sequence ID" value="CAG18437.1"/>
    <property type="molecule type" value="Genomic_DNA"/>
</dbReference>
<dbReference type="GeneID" id="3238831"/>
<dbReference type="Proteomes" id="UP000203537">
    <property type="component" value="Genome"/>
</dbReference>
<evidence type="ECO:0000313" key="3">
    <source>
        <dbReference type="Proteomes" id="UP000203537"/>
    </source>
</evidence>
<name>Q5ZNU2_9VIRU</name>
<sequence>MDQSRNNPQDKAVKGSGQKTPEKYTPFYHLLTLLKRSLSTSLSHRYLTLKAFLEADTRKLEGMRQCSKSSVPVHHNVNNQGCVTSTTTSDEKDIIKR</sequence>
<evidence type="ECO:0000256" key="1">
    <source>
        <dbReference type="SAM" id="MobiDB-lite"/>
    </source>
</evidence>
<feature type="region of interest" description="Disordered" evidence="1">
    <location>
        <begin position="71"/>
        <end position="97"/>
    </location>
</feature>
<dbReference type="RefSeq" id="YP_184893.1">
    <property type="nucleotide sequence ID" value="NC_006659.1"/>
</dbReference>
<dbReference type="KEGG" id="vg:3238831"/>
<protein>
    <submittedName>
        <fullName evidence="2">Uncharacterized protein</fullName>
    </submittedName>
</protein>
<evidence type="ECO:0000313" key="2">
    <source>
        <dbReference type="EMBL" id="CAG18437.1"/>
    </source>
</evidence>
<gene>
    <name evidence="2" type="ORF">CcBV_32.7</name>
</gene>
<accession>Q5ZNU2</accession>
<organism evidence="2 3">
    <name type="scientific">Bracoviriform congregatae</name>
    <dbReference type="NCBI Taxonomy" id="39640"/>
    <lineage>
        <taxon>Viruses</taxon>
        <taxon>Viruses incertae sedis</taxon>
        <taxon>Polydnaviriformidae</taxon>
        <taxon>Bracoviriform</taxon>
    </lineage>
</organism>
<proteinExistence type="predicted"/>
<reference evidence="2 3" key="1">
    <citation type="journal article" date="2004" name="Science">
        <title>Genome sequence of a polydnavirus: insights into symbiotic virus evolution.</title>
        <authorList>
            <person name="Espagne E."/>
            <person name="Dupuy C."/>
            <person name="Huguet E."/>
            <person name="Cattolico L."/>
            <person name="Provost B."/>
            <person name="Martins N."/>
            <person name="Poirie M."/>
            <person name="Periquet G."/>
            <person name="Drezen J.M."/>
        </authorList>
    </citation>
    <scope>NUCLEOTIDE SEQUENCE [LARGE SCALE GENOMIC DNA]</scope>
</reference>
<feature type="compositionally biased region" description="Polar residues" evidence="1">
    <location>
        <begin position="71"/>
        <end position="88"/>
    </location>
</feature>